<evidence type="ECO:0000256" key="11">
    <source>
        <dbReference type="ARBA" id="ARBA00023159"/>
    </source>
</evidence>
<evidence type="ECO:0000256" key="9">
    <source>
        <dbReference type="ARBA" id="ARBA00023015"/>
    </source>
</evidence>
<keyword evidence="5" id="KW-0808">Transferase</keyword>
<evidence type="ECO:0000256" key="6">
    <source>
        <dbReference type="ARBA" id="ARBA00022723"/>
    </source>
</evidence>
<keyword evidence="4" id="KW-0489">Methyltransferase</keyword>
<keyword evidence="7" id="KW-0227">DNA damage</keyword>
<dbReference type="SUPFAM" id="SSF46689">
    <property type="entry name" value="Homeodomain-like"/>
    <property type="match status" value="1"/>
</dbReference>
<dbReference type="InterPro" id="IPR035451">
    <property type="entry name" value="Ada-like_dom_sf"/>
</dbReference>
<dbReference type="PROSITE" id="PS00041">
    <property type="entry name" value="HTH_ARAC_FAMILY_1"/>
    <property type="match status" value="1"/>
</dbReference>
<dbReference type="SUPFAM" id="SSF55945">
    <property type="entry name" value="TATA-box binding protein-like"/>
    <property type="match status" value="1"/>
</dbReference>
<comment type="catalytic activity">
    <reaction evidence="1">
        <text>Hydrolysis of alkylated DNA, releasing 3-methyladenine, 3-methylguanine, 7-methylguanine and 7-methyladenine.</text>
        <dbReference type="EC" id="3.2.2.21"/>
    </reaction>
</comment>
<dbReference type="EC" id="3.2.2.21" evidence="3"/>
<keyword evidence="9" id="KW-0805">Transcription regulation</keyword>
<dbReference type="InterPro" id="IPR037046">
    <property type="entry name" value="AlkA_N_sf"/>
</dbReference>
<reference evidence="15 16" key="1">
    <citation type="submission" date="2019-01" db="EMBL/GenBank/DDBJ databases">
        <authorList>
            <person name="Chen W.-M."/>
        </authorList>
    </citation>
    <scope>NUCLEOTIDE SEQUENCE [LARGE SCALE GENOMIC DNA]</scope>
    <source>
        <strain evidence="15 16">ICH-3</strain>
    </source>
</reference>
<dbReference type="Proteomes" id="UP000288178">
    <property type="component" value="Unassembled WGS sequence"/>
</dbReference>
<dbReference type="Pfam" id="PF06029">
    <property type="entry name" value="AlkA_N"/>
    <property type="match status" value="1"/>
</dbReference>
<dbReference type="SMART" id="SM00478">
    <property type="entry name" value="ENDO3c"/>
    <property type="match status" value="1"/>
</dbReference>
<dbReference type="GO" id="GO:0008168">
    <property type="term" value="F:methyltransferase activity"/>
    <property type="evidence" value="ECO:0007669"/>
    <property type="project" value="UniProtKB-KW"/>
</dbReference>
<dbReference type="GO" id="GO:0043565">
    <property type="term" value="F:sequence-specific DNA binding"/>
    <property type="evidence" value="ECO:0007669"/>
    <property type="project" value="InterPro"/>
</dbReference>
<sequence>MLPDPDAAYLALKARDARFDGRLFVGVTSTGIYCRPVCRVRTPRRENCRFFASAAQAEAQAFRPCLKCRPEIAPGLSAMDSSAALADAAARAIEHGVHAGESVSIAAVAARLGVTDRHLRRIFTAAHGVGPQDYETTQRLLLAKRLLTDTDEPVAQVALASGFGSLRRFNAAFAQRYRMPPTRLRREGAAPRSGEPLRLAWRPPCDVTGLLRFHAQRALPGVEAVDGLVLRRTLRLPSPRGPVAGWLACRLVPERYELWLEPSPSLAPALGGLLERVRHAFDLDADPARIDPVLATLPQSSPPGLRLPGSFDGFETAVRVILGQQVTVKAARTLAQRLVAAFGTPVQTPFAGLDRLFPDAATLAAADPADIGRLGIVRQRVRALQALAAEVAAGRLDLHPGAPLQPTMDALRALPGVGEWTTQLIALRVLGWPDAFPATDIGLLNALQPALGARDATAATRLAEAWQPWRGYAVIALWQTLETPA</sequence>
<dbReference type="SUPFAM" id="SSF57884">
    <property type="entry name" value="Ada DNA repair protein, N-terminal domain (N-Ada 10)"/>
    <property type="match status" value="1"/>
</dbReference>
<dbReference type="InterPro" id="IPR011257">
    <property type="entry name" value="DNA_glycosylase"/>
</dbReference>
<dbReference type="Gene3D" id="3.40.10.10">
    <property type="entry name" value="DNA Methylphosphotriester Repair Domain"/>
    <property type="match status" value="1"/>
</dbReference>
<dbReference type="GO" id="GO:0006285">
    <property type="term" value="P:base-excision repair, AP site formation"/>
    <property type="evidence" value="ECO:0007669"/>
    <property type="project" value="TreeGrafter"/>
</dbReference>
<dbReference type="InterPro" id="IPR023170">
    <property type="entry name" value="HhH_base_excis_C"/>
</dbReference>
<dbReference type="CDD" id="cd00056">
    <property type="entry name" value="ENDO3c"/>
    <property type="match status" value="1"/>
</dbReference>
<dbReference type="InterPro" id="IPR018060">
    <property type="entry name" value="HTH_AraC"/>
</dbReference>
<dbReference type="Gene3D" id="3.30.310.20">
    <property type="entry name" value="DNA-3-methyladenine glycosylase AlkA, N-terminal domain"/>
    <property type="match status" value="1"/>
</dbReference>
<dbReference type="GO" id="GO:0032993">
    <property type="term" value="C:protein-DNA complex"/>
    <property type="evidence" value="ECO:0007669"/>
    <property type="project" value="TreeGrafter"/>
</dbReference>
<dbReference type="Pfam" id="PF12833">
    <property type="entry name" value="HTH_18"/>
    <property type="match status" value="1"/>
</dbReference>
<dbReference type="GO" id="GO:0006307">
    <property type="term" value="P:DNA alkylation repair"/>
    <property type="evidence" value="ECO:0007669"/>
    <property type="project" value="TreeGrafter"/>
</dbReference>
<comment type="cofactor">
    <cofactor evidence="2">
        <name>Zn(2+)</name>
        <dbReference type="ChEBI" id="CHEBI:29105"/>
    </cofactor>
</comment>
<evidence type="ECO:0000256" key="7">
    <source>
        <dbReference type="ARBA" id="ARBA00022763"/>
    </source>
</evidence>
<protein>
    <recommendedName>
        <fullName evidence="3">DNA-3-methyladenine glycosylase II</fullName>
        <ecNumber evidence="3">3.2.2.21</ecNumber>
    </recommendedName>
</protein>
<evidence type="ECO:0000256" key="5">
    <source>
        <dbReference type="ARBA" id="ARBA00022679"/>
    </source>
</evidence>
<gene>
    <name evidence="15" type="ORF">ENE75_14570</name>
</gene>
<dbReference type="InterPro" id="IPR009057">
    <property type="entry name" value="Homeodomain-like_sf"/>
</dbReference>
<keyword evidence="16" id="KW-1185">Reference proteome</keyword>
<keyword evidence="11" id="KW-0010">Activator</keyword>
<evidence type="ECO:0000259" key="14">
    <source>
        <dbReference type="PROSITE" id="PS01124"/>
    </source>
</evidence>
<dbReference type="GO" id="GO:0032131">
    <property type="term" value="F:alkylated DNA binding"/>
    <property type="evidence" value="ECO:0007669"/>
    <property type="project" value="TreeGrafter"/>
</dbReference>
<dbReference type="GO" id="GO:0003700">
    <property type="term" value="F:DNA-binding transcription factor activity"/>
    <property type="evidence" value="ECO:0007669"/>
    <property type="project" value="InterPro"/>
</dbReference>
<dbReference type="SUPFAM" id="SSF48150">
    <property type="entry name" value="DNA-glycosylase"/>
    <property type="match status" value="1"/>
</dbReference>
<dbReference type="GO" id="GO:0005737">
    <property type="term" value="C:cytoplasm"/>
    <property type="evidence" value="ECO:0007669"/>
    <property type="project" value="TreeGrafter"/>
</dbReference>
<keyword evidence="12" id="KW-0804">Transcription</keyword>
<dbReference type="RefSeq" id="WP_128199039.1">
    <property type="nucleotide sequence ID" value="NZ_SACT01000004.1"/>
</dbReference>
<dbReference type="GO" id="GO:0008270">
    <property type="term" value="F:zinc ion binding"/>
    <property type="evidence" value="ECO:0007669"/>
    <property type="project" value="InterPro"/>
</dbReference>
<keyword evidence="10" id="KW-0238">DNA-binding</keyword>
<evidence type="ECO:0000256" key="12">
    <source>
        <dbReference type="ARBA" id="ARBA00023163"/>
    </source>
</evidence>
<dbReference type="EMBL" id="SACT01000004">
    <property type="protein sequence ID" value="RVT51013.1"/>
    <property type="molecule type" value="Genomic_DNA"/>
</dbReference>
<dbReference type="InterPro" id="IPR003265">
    <property type="entry name" value="HhH-GPD_domain"/>
</dbReference>
<dbReference type="AlphaFoldDB" id="A0A3S3SBX8"/>
<dbReference type="Gene3D" id="1.10.10.60">
    <property type="entry name" value="Homeodomain-like"/>
    <property type="match status" value="1"/>
</dbReference>
<dbReference type="Gene3D" id="1.10.340.30">
    <property type="entry name" value="Hypothetical protein, domain 2"/>
    <property type="match status" value="1"/>
</dbReference>
<evidence type="ECO:0000256" key="8">
    <source>
        <dbReference type="ARBA" id="ARBA00022833"/>
    </source>
</evidence>
<keyword evidence="13" id="KW-0234">DNA repair</keyword>
<evidence type="ECO:0000256" key="4">
    <source>
        <dbReference type="ARBA" id="ARBA00022603"/>
    </source>
</evidence>
<dbReference type="PANTHER" id="PTHR43003:SF13">
    <property type="entry name" value="DNA-3-METHYLADENINE GLYCOSYLASE 2"/>
    <property type="match status" value="1"/>
</dbReference>
<feature type="domain" description="HTH araC/xylS-type" evidence="14">
    <location>
        <begin position="87"/>
        <end position="187"/>
    </location>
</feature>
<keyword evidence="8" id="KW-0862">Zinc</keyword>
<dbReference type="InterPro" id="IPR051912">
    <property type="entry name" value="Alkylbase_DNA_Glycosylase/TA"/>
</dbReference>
<evidence type="ECO:0000256" key="2">
    <source>
        <dbReference type="ARBA" id="ARBA00001947"/>
    </source>
</evidence>
<dbReference type="OrthoDB" id="9811249at2"/>
<dbReference type="PROSITE" id="PS01124">
    <property type="entry name" value="HTH_ARAC_FAMILY_2"/>
    <property type="match status" value="1"/>
</dbReference>
<dbReference type="SMART" id="SM00342">
    <property type="entry name" value="HTH_ARAC"/>
    <property type="match status" value="1"/>
</dbReference>
<keyword evidence="6" id="KW-0479">Metal-binding</keyword>
<evidence type="ECO:0000256" key="1">
    <source>
        <dbReference type="ARBA" id="ARBA00000086"/>
    </source>
</evidence>
<dbReference type="GO" id="GO:0043916">
    <property type="term" value="F:DNA-7-methylguanine glycosylase activity"/>
    <property type="evidence" value="ECO:0007669"/>
    <property type="project" value="TreeGrafter"/>
</dbReference>
<dbReference type="InterPro" id="IPR010316">
    <property type="entry name" value="AlkA_N"/>
</dbReference>
<evidence type="ECO:0000313" key="16">
    <source>
        <dbReference type="Proteomes" id="UP000288178"/>
    </source>
</evidence>
<dbReference type="Pfam" id="PF02805">
    <property type="entry name" value="Ada_Zn_binding"/>
    <property type="match status" value="1"/>
</dbReference>
<dbReference type="GO" id="GO:0032259">
    <property type="term" value="P:methylation"/>
    <property type="evidence" value="ECO:0007669"/>
    <property type="project" value="UniProtKB-KW"/>
</dbReference>
<dbReference type="SMART" id="SM01009">
    <property type="entry name" value="AlkA_N"/>
    <property type="match status" value="1"/>
</dbReference>
<dbReference type="GO" id="GO:0008725">
    <property type="term" value="F:DNA-3-methyladenine glycosylase activity"/>
    <property type="evidence" value="ECO:0007669"/>
    <property type="project" value="TreeGrafter"/>
</dbReference>
<comment type="caution">
    <text evidence="15">The sequence shown here is derived from an EMBL/GenBank/DDBJ whole genome shotgun (WGS) entry which is preliminary data.</text>
</comment>
<name>A0A3S3SBX8_9BURK</name>
<dbReference type="InterPro" id="IPR018062">
    <property type="entry name" value="HTH_AraC-typ_CS"/>
</dbReference>
<dbReference type="Gene3D" id="1.10.1670.10">
    <property type="entry name" value="Helix-hairpin-Helix base-excision DNA repair enzymes (C-terminal)"/>
    <property type="match status" value="1"/>
</dbReference>
<evidence type="ECO:0000313" key="15">
    <source>
        <dbReference type="EMBL" id="RVT51013.1"/>
    </source>
</evidence>
<accession>A0A3S3SBX8</accession>
<evidence type="ECO:0000256" key="10">
    <source>
        <dbReference type="ARBA" id="ARBA00023125"/>
    </source>
</evidence>
<proteinExistence type="predicted"/>
<evidence type="ECO:0000256" key="3">
    <source>
        <dbReference type="ARBA" id="ARBA00012000"/>
    </source>
</evidence>
<dbReference type="InterPro" id="IPR004026">
    <property type="entry name" value="Ada_DNA_repair_Zn-bd"/>
</dbReference>
<dbReference type="Pfam" id="PF00730">
    <property type="entry name" value="HhH-GPD"/>
    <property type="match status" value="1"/>
</dbReference>
<dbReference type="PANTHER" id="PTHR43003">
    <property type="entry name" value="DNA-3-METHYLADENINE GLYCOSYLASE"/>
    <property type="match status" value="1"/>
</dbReference>
<evidence type="ECO:0000256" key="13">
    <source>
        <dbReference type="ARBA" id="ARBA00023204"/>
    </source>
</evidence>
<organism evidence="15 16">
    <name type="scientific">Rubrivivax albus</name>
    <dbReference type="NCBI Taxonomy" id="2499835"/>
    <lineage>
        <taxon>Bacteria</taxon>
        <taxon>Pseudomonadati</taxon>
        <taxon>Pseudomonadota</taxon>
        <taxon>Betaproteobacteria</taxon>
        <taxon>Burkholderiales</taxon>
        <taxon>Sphaerotilaceae</taxon>
        <taxon>Rubrivivax</taxon>
    </lineage>
</organism>